<dbReference type="SUPFAM" id="SSF63829">
    <property type="entry name" value="Calcium-dependent phosphotriesterase"/>
    <property type="match status" value="1"/>
</dbReference>
<organism evidence="2 3">
    <name type="scientific">Skeletonema marinoi</name>
    <dbReference type="NCBI Taxonomy" id="267567"/>
    <lineage>
        <taxon>Eukaryota</taxon>
        <taxon>Sar</taxon>
        <taxon>Stramenopiles</taxon>
        <taxon>Ochrophyta</taxon>
        <taxon>Bacillariophyta</taxon>
        <taxon>Coscinodiscophyceae</taxon>
        <taxon>Thalassiosirophycidae</taxon>
        <taxon>Thalassiosirales</taxon>
        <taxon>Skeletonemataceae</taxon>
        <taxon>Skeletonema</taxon>
        <taxon>Skeletonema marinoi-dohrnii complex</taxon>
    </lineage>
</organism>
<gene>
    <name evidence="2" type="ORF">QTG54_012479</name>
</gene>
<comment type="caution">
    <text evidence="2">The sequence shown here is derived from an EMBL/GenBank/DDBJ whole genome shotgun (WGS) entry which is preliminary data.</text>
</comment>
<protein>
    <submittedName>
        <fullName evidence="2">Uncharacterized protein</fullName>
    </submittedName>
</protein>
<dbReference type="AlphaFoldDB" id="A0AAD8XZZ6"/>
<evidence type="ECO:0000313" key="3">
    <source>
        <dbReference type="Proteomes" id="UP001224775"/>
    </source>
</evidence>
<evidence type="ECO:0000256" key="1">
    <source>
        <dbReference type="SAM" id="MobiDB-lite"/>
    </source>
</evidence>
<accession>A0AAD8XZZ6</accession>
<name>A0AAD8XZZ6_9STRA</name>
<evidence type="ECO:0000313" key="2">
    <source>
        <dbReference type="EMBL" id="KAK1737034.1"/>
    </source>
</evidence>
<dbReference type="EMBL" id="JATAAI010000027">
    <property type="protein sequence ID" value="KAK1737034.1"/>
    <property type="molecule type" value="Genomic_DNA"/>
</dbReference>
<proteinExistence type="predicted"/>
<feature type="region of interest" description="Disordered" evidence="1">
    <location>
        <begin position="1"/>
        <end position="24"/>
    </location>
</feature>
<sequence length="468" mass="51230">MTTAVAADDTENKQCRPGSAADTDIVNNNISARRQRKQAKKQAALQRRQERLNRRGPSTCFVGQHKWLGGAVDPKTGYIYGVPSHSYQIICIKPSTPTSEAEISTIPLPNEFQQGKFKWLRGLVYDGSLYAIPAWSKHGVLKCQLATKKVTVLPLPHEPSHYETPSIPWKETSTETDRSRWMWHGGALGESSSGESAIYCPPSNAQHVLKVNLDGSDKVEEIGPKLSEGQNKWYGGIKGLDGCVYGMPYNATGVLRINPKDDSVEVLGNYPSGGWKWHGGLLAPQTGVIYAFPAHSNEVLCVDTNVREDSSGDESWRVSTIPIKRHEGDTDPPDLSYKWLGGSYGADSCIYGMPSDATSILRIDPFKNEATTFGKVSSTRNKFQGGVLSSVDKCVYAVAADADCILKIDTDPNRSLSIDLIGKDFQDVDDKWQGAFVGSDSRIYAIPENINNVMVCTPGAVPRVEMLT</sequence>
<dbReference type="Proteomes" id="UP001224775">
    <property type="component" value="Unassembled WGS sequence"/>
</dbReference>
<keyword evidence="3" id="KW-1185">Reference proteome</keyword>
<reference evidence="2" key="1">
    <citation type="submission" date="2023-06" db="EMBL/GenBank/DDBJ databases">
        <title>Survivors Of The Sea: Transcriptome response of Skeletonema marinoi to long-term dormancy.</title>
        <authorList>
            <person name="Pinder M.I.M."/>
            <person name="Kourtchenko O."/>
            <person name="Robertson E.K."/>
            <person name="Larsson T."/>
            <person name="Maumus F."/>
            <person name="Osuna-Cruz C.M."/>
            <person name="Vancaester E."/>
            <person name="Stenow R."/>
            <person name="Vandepoele K."/>
            <person name="Ploug H."/>
            <person name="Bruchert V."/>
            <person name="Godhe A."/>
            <person name="Topel M."/>
        </authorList>
    </citation>
    <scope>NUCLEOTIDE SEQUENCE</scope>
    <source>
        <strain evidence="2">R05AC</strain>
    </source>
</reference>